<dbReference type="GO" id="GO:0045454">
    <property type="term" value="P:cell redox homeostasis"/>
    <property type="evidence" value="ECO:0007669"/>
    <property type="project" value="TreeGrafter"/>
</dbReference>
<dbReference type="RefSeq" id="WP_025251415.1">
    <property type="nucleotide sequence ID" value="NZ_CP006934.1"/>
</dbReference>
<proteinExistence type="predicted"/>
<evidence type="ECO:0000313" key="9">
    <source>
        <dbReference type="EMBL" id="AHI54279.1"/>
    </source>
</evidence>
<evidence type="ECO:0000256" key="1">
    <source>
        <dbReference type="ARBA" id="ARBA00003330"/>
    </source>
</evidence>
<dbReference type="OrthoDB" id="9812811at2"/>
<protein>
    <recommendedName>
        <fullName evidence="7">Bacterioferritin comigratory protein</fullName>
    </recommendedName>
</protein>
<evidence type="ECO:0000256" key="2">
    <source>
        <dbReference type="ARBA" id="ARBA00022559"/>
    </source>
</evidence>
<sequence length="141" mass="16120">MEWKSKNYLLEDGSKKMLGQMVGPKGIILFFYPKASTTFCTLEVNCFQENLSEIKSKGYSVAGVSMDHKTEQEKFAKECNIDYSLICDTDLILHKGFNTINGETPTEEDRSTFILDKNLDMIHEFRNIDAVEHIKEVIGKL</sequence>
<dbReference type="InterPro" id="IPR036249">
    <property type="entry name" value="Thioredoxin-like_sf"/>
</dbReference>
<evidence type="ECO:0000256" key="5">
    <source>
        <dbReference type="ARBA" id="ARBA00023157"/>
    </source>
</evidence>
<evidence type="ECO:0000259" key="8">
    <source>
        <dbReference type="Pfam" id="PF00578"/>
    </source>
</evidence>
<evidence type="ECO:0000256" key="4">
    <source>
        <dbReference type="ARBA" id="ARBA00023002"/>
    </source>
</evidence>
<keyword evidence="4" id="KW-0560">Oxidoreductase</keyword>
<evidence type="ECO:0000256" key="3">
    <source>
        <dbReference type="ARBA" id="ARBA00022862"/>
    </source>
</evidence>
<comment type="function">
    <text evidence="1">Thiol-specific peroxidase that catalyzes the reduction of hydrogen peroxide and organic hydroperoxides to water and alcohols, respectively. Plays a role in cell protection against oxidative stress by detoxifying peroxides and as sensor of hydrogen peroxide-mediated signaling events.</text>
</comment>
<dbReference type="CDD" id="cd03017">
    <property type="entry name" value="PRX_BCP"/>
    <property type="match status" value="1"/>
</dbReference>
<keyword evidence="5" id="KW-1015">Disulfide bond</keyword>
<dbReference type="Proteomes" id="UP000019265">
    <property type="component" value="Chromosome"/>
</dbReference>
<dbReference type="PANTHER" id="PTHR42801:SF4">
    <property type="entry name" value="AHPC_TSA FAMILY PROTEIN"/>
    <property type="match status" value="1"/>
</dbReference>
<evidence type="ECO:0000256" key="6">
    <source>
        <dbReference type="ARBA" id="ARBA00023284"/>
    </source>
</evidence>
<dbReference type="HOGENOM" id="CLU_042529_14_1_14"/>
<keyword evidence="3" id="KW-0049">Antioxidant</keyword>
<reference evidence="9 10" key="1">
    <citation type="journal article" date="2014" name="Genome Biol. Evol.">
        <title>Molecular evolution of the substrate utilization strategies and putative virulence factors in mosquito-associated Spiroplasma species.</title>
        <authorList>
            <person name="Chang T.H."/>
            <person name="Lo W.S."/>
            <person name="Ku C."/>
            <person name="Chen L.L."/>
            <person name="Kuo C.H."/>
        </authorList>
    </citation>
    <scope>NUCLEOTIDE SEQUENCE [LARGE SCALE GENOMIC DNA]</scope>
    <source>
        <strain evidence="9">Ar-1343</strain>
    </source>
</reference>
<dbReference type="Pfam" id="PF00578">
    <property type="entry name" value="AhpC-TSA"/>
    <property type="match status" value="1"/>
</dbReference>
<dbReference type="PANTHER" id="PTHR42801">
    <property type="entry name" value="THIOREDOXIN-DEPENDENT PEROXIDE REDUCTASE"/>
    <property type="match status" value="1"/>
</dbReference>
<dbReference type="InterPro" id="IPR050924">
    <property type="entry name" value="Peroxiredoxin_BCP/PrxQ"/>
</dbReference>
<keyword evidence="6" id="KW-0676">Redox-active center</keyword>
<evidence type="ECO:0000313" key="10">
    <source>
        <dbReference type="Proteomes" id="UP000019265"/>
    </source>
</evidence>
<accession>W6AKN1</accession>
<dbReference type="InterPro" id="IPR000866">
    <property type="entry name" value="AhpC/TSA"/>
</dbReference>
<dbReference type="KEGG" id="ssab:SSABA_v1c08800"/>
<dbReference type="GO" id="GO:0034599">
    <property type="term" value="P:cellular response to oxidative stress"/>
    <property type="evidence" value="ECO:0007669"/>
    <property type="project" value="TreeGrafter"/>
</dbReference>
<organism evidence="9 10">
    <name type="scientific">Spiroplasma sabaudiense Ar-1343</name>
    <dbReference type="NCBI Taxonomy" id="1276257"/>
    <lineage>
        <taxon>Bacteria</taxon>
        <taxon>Bacillati</taxon>
        <taxon>Mycoplasmatota</taxon>
        <taxon>Mollicutes</taxon>
        <taxon>Entomoplasmatales</taxon>
        <taxon>Spiroplasmataceae</taxon>
        <taxon>Spiroplasma</taxon>
    </lineage>
</organism>
<keyword evidence="10" id="KW-1185">Reference proteome</keyword>
<dbReference type="PATRIC" id="fig|1276257.3.peg.893"/>
<evidence type="ECO:0000256" key="7">
    <source>
        <dbReference type="ARBA" id="ARBA00041373"/>
    </source>
</evidence>
<dbReference type="SUPFAM" id="SSF52833">
    <property type="entry name" value="Thioredoxin-like"/>
    <property type="match status" value="1"/>
</dbReference>
<dbReference type="AlphaFoldDB" id="W6AKN1"/>
<dbReference type="eggNOG" id="COG1225">
    <property type="taxonomic scope" value="Bacteria"/>
</dbReference>
<name>W6AKN1_9MOLU</name>
<dbReference type="Gene3D" id="3.40.30.10">
    <property type="entry name" value="Glutaredoxin"/>
    <property type="match status" value="1"/>
</dbReference>
<dbReference type="GO" id="GO:0008379">
    <property type="term" value="F:thioredoxin peroxidase activity"/>
    <property type="evidence" value="ECO:0007669"/>
    <property type="project" value="TreeGrafter"/>
</dbReference>
<gene>
    <name evidence="9" type="ORF">SSABA_v1c08800</name>
</gene>
<dbReference type="GO" id="GO:0005737">
    <property type="term" value="C:cytoplasm"/>
    <property type="evidence" value="ECO:0007669"/>
    <property type="project" value="TreeGrafter"/>
</dbReference>
<feature type="domain" description="Alkyl hydroperoxide reductase subunit C/ Thiol specific antioxidant" evidence="8">
    <location>
        <begin position="12"/>
        <end position="118"/>
    </location>
</feature>
<dbReference type="EMBL" id="CP006934">
    <property type="protein sequence ID" value="AHI54279.1"/>
    <property type="molecule type" value="Genomic_DNA"/>
</dbReference>
<keyword evidence="2" id="KW-0575">Peroxidase</keyword>
<dbReference type="STRING" id="1276257.SSABA_v1c08800"/>